<comment type="caution">
    <text evidence="9">The sequence shown here is derived from an EMBL/GenBank/DDBJ whole genome shotgun (WGS) entry which is preliminary data.</text>
</comment>
<feature type="domain" description="GH10" evidence="8">
    <location>
        <begin position="240"/>
        <end position="538"/>
    </location>
</feature>
<evidence type="ECO:0000313" key="10">
    <source>
        <dbReference type="Proteomes" id="UP001632038"/>
    </source>
</evidence>
<sequence>MMKLINSNHMIYIAILLIICGLQAHGVPYDDTISVDCLATPLSAQYNGGMVMNAELDEGLNGWTAFGDAKIAHVLSDNGNKFVAAYERNNTTHSISQTFHLEEDTIYTFSAWVQVTDEEAHVGAVFKTNTGDEFAARGLARRGCWTMMKGGLVAKTSGPTQLYFETESRGDVWVDSISLQSFSQQEWNDHQQQRIQKFDFAVITDGFRDGHDCHEPRQQMFVRQQMLRIQAVSPNGLPIANAIVSLKQTHRRFPVGCAINKDIINNRKYQKWFLKRFKYATFENELKWYSTEIKPGVEDYSIPDAMMRFARENKIGIRGHNGLWEDPTYQNYWVTRLSQRDLWTAANRRITSMVSRYKGKFIHLDVMNENLHSNFFESRLNYKQASSYFYKLAHKLDNKATPFLNDFNTIEDASDPSSSPHMYKKKVDEMRAQGCGRRLGLGLEGHFIHDKVNLAYIRASIEYLSQMKLPIWVTELDVTSGRHQAKYLGQIMDELHSQKYVRGIVFWASMDQNGNCYKMCLTDRNYKNLPTGNVVDKFIHDLTHKGKFDSPATTDSNGFFEASVYHGDYEVQVMYPSRNLSNTRKIKVTPKRKSEHETASHTHRFTFDVEN</sequence>
<evidence type="ECO:0000256" key="6">
    <source>
        <dbReference type="SAM" id="MobiDB-lite"/>
    </source>
</evidence>
<dbReference type="InterPro" id="IPR008979">
    <property type="entry name" value="Galactose-bd-like_sf"/>
</dbReference>
<dbReference type="SUPFAM" id="SSF51445">
    <property type="entry name" value="(Trans)glycosidases"/>
    <property type="match status" value="1"/>
</dbReference>
<name>A0ABD3DJK6_9LAMI</name>
<evidence type="ECO:0000256" key="7">
    <source>
        <dbReference type="SAM" id="SignalP"/>
    </source>
</evidence>
<dbReference type="PANTHER" id="PTHR31490">
    <property type="entry name" value="GLYCOSYL HYDROLASE"/>
    <property type="match status" value="1"/>
</dbReference>
<dbReference type="GO" id="GO:0031176">
    <property type="term" value="F:endo-1,4-beta-xylanase activity"/>
    <property type="evidence" value="ECO:0007669"/>
    <property type="project" value="UniProtKB-ARBA"/>
</dbReference>
<dbReference type="Proteomes" id="UP001632038">
    <property type="component" value="Unassembled WGS sequence"/>
</dbReference>
<feature type="chain" id="PRO_5044891669" description="GH10 domain-containing protein" evidence="7">
    <location>
        <begin position="25"/>
        <end position="611"/>
    </location>
</feature>
<dbReference type="InterPro" id="IPR001000">
    <property type="entry name" value="GH10_dom"/>
</dbReference>
<dbReference type="Gene3D" id="3.20.20.80">
    <property type="entry name" value="Glycosidases"/>
    <property type="match status" value="1"/>
</dbReference>
<keyword evidence="5" id="KW-0624">Polysaccharide degradation</keyword>
<dbReference type="AlphaFoldDB" id="A0ABD3DJK6"/>
<evidence type="ECO:0000256" key="1">
    <source>
        <dbReference type="ARBA" id="ARBA00007495"/>
    </source>
</evidence>
<dbReference type="Gene3D" id="2.60.120.260">
    <property type="entry name" value="Galactose-binding domain-like"/>
    <property type="match status" value="1"/>
</dbReference>
<feature type="signal peptide" evidence="7">
    <location>
        <begin position="1"/>
        <end position="24"/>
    </location>
</feature>
<dbReference type="InterPro" id="IPR003305">
    <property type="entry name" value="CenC_carb-bd"/>
</dbReference>
<dbReference type="Pfam" id="PF02018">
    <property type="entry name" value="CBM_4_9"/>
    <property type="match status" value="1"/>
</dbReference>
<protein>
    <recommendedName>
        <fullName evidence="8">GH10 domain-containing protein</fullName>
    </recommendedName>
</protein>
<gene>
    <name evidence="9" type="ORF">CASFOL_016167</name>
</gene>
<evidence type="ECO:0000256" key="5">
    <source>
        <dbReference type="ARBA" id="ARBA00023326"/>
    </source>
</evidence>
<dbReference type="InterPro" id="IPR044846">
    <property type="entry name" value="GH10"/>
</dbReference>
<dbReference type="PROSITE" id="PS51760">
    <property type="entry name" value="GH10_2"/>
    <property type="match status" value="1"/>
</dbReference>
<dbReference type="SUPFAM" id="SSF49785">
    <property type="entry name" value="Galactose-binding domain-like"/>
    <property type="match status" value="1"/>
</dbReference>
<dbReference type="SMART" id="SM00633">
    <property type="entry name" value="Glyco_10"/>
    <property type="match status" value="1"/>
</dbReference>
<keyword evidence="10" id="KW-1185">Reference proteome</keyword>
<dbReference type="GO" id="GO:0000272">
    <property type="term" value="P:polysaccharide catabolic process"/>
    <property type="evidence" value="ECO:0007669"/>
    <property type="project" value="UniProtKB-KW"/>
</dbReference>
<keyword evidence="4" id="KW-0119">Carbohydrate metabolism</keyword>
<dbReference type="Pfam" id="PF00331">
    <property type="entry name" value="Glyco_hydro_10"/>
    <property type="match status" value="1"/>
</dbReference>
<keyword evidence="7" id="KW-0732">Signal</keyword>
<dbReference type="InterPro" id="IPR017853">
    <property type="entry name" value="GH"/>
</dbReference>
<dbReference type="PANTHER" id="PTHR31490:SF2">
    <property type="entry name" value="GLYCOSYL HYDROLASE FAMILY 10 PROTEIN"/>
    <property type="match status" value="1"/>
</dbReference>
<comment type="similarity">
    <text evidence="1">Belongs to the glycosyl hydrolase 10 (cellulase F) family.</text>
</comment>
<evidence type="ECO:0000256" key="3">
    <source>
        <dbReference type="ARBA" id="ARBA00022801"/>
    </source>
</evidence>
<dbReference type="EMBL" id="JAVIJP010000017">
    <property type="protein sequence ID" value="KAL3641199.1"/>
    <property type="molecule type" value="Genomic_DNA"/>
</dbReference>
<proteinExistence type="inferred from homology"/>
<reference evidence="10" key="1">
    <citation type="journal article" date="2024" name="IScience">
        <title>Strigolactones Initiate the Formation of Haustorium-like Structures in Castilleja.</title>
        <authorList>
            <person name="Buerger M."/>
            <person name="Peterson D."/>
            <person name="Chory J."/>
        </authorList>
    </citation>
    <scope>NUCLEOTIDE SEQUENCE [LARGE SCALE GENOMIC DNA]</scope>
</reference>
<evidence type="ECO:0000256" key="4">
    <source>
        <dbReference type="ARBA" id="ARBA00023277"/>
    </source>
</evidence>
<evidence type="ECO:0000313" key="9">
    <source>
        <dbReference type="EMBL" id="KAL3641199.1"/>
    </source>
</evidence>
<keyword evidence="3" id="KW-0378">Hydrolase</keyword>
<feature type="region of interest" description="Disordered" evidence="6">
    <location>
        <begin position="591"/>
        <end position="611"/>
    </location>
</feature>
<keyword evidence="2" id="KW-0677">Repeat</keyword>
<evidence type="ECO:0000256" key="2">
    <source>
        <dbReference type="ARBA" id="ARBA00022737"/>
    </source>
</evidence>
<evidence type="ECO:0000259" key="8">
    <source>
        <dbReference type="PROSITE" id="PS51760"/>
    </source>
</evidence>
<accession>A0ABD3DJK6</accession>
<organism evidence="9 10">
    <name type="scientific">Castilleja foliolosa</name>
    <dbReference type="NCBI Taxonomy" id="1961234"/>
    <lineage>
        <taxon>Eukaryota</taxon>
        <taxon>Viridiplantae</taxon>
        <taxon>Streptophyta</taxon>
        <taxon>Embryophyta</taxon>
        <taxon>Tracheophyta</taxon>
        <taxon>Spermatophyta</taxon>
        <taxon>Magnoliopsida</taxon>
        <taxon>eudicotyledons</taxon>
        <taxon>Gunneridae</taxon>
        <taxon>Pentapetalae</taxon>
        <taxon>asterids</taxon>
        <taxon>lamiids</taxon>
        <taxon>Lamiales</taxon>
        <taxon>Orobanchaceae</taxon>
        <taxon>Pedicularideae</taxon>
        <taxon>Castillejinae</taxon>
        <taxon>Castilleja</taxon>
    </lineage>
</organism>